<gene>
    <name evidence="1" type="ORF">BC643_0803</name>
</gene>
<reference evidence="1 2" key="1">
    <citation type="submission" date="2018-09" db="EMBL/GenBank/DDBJ databases">
        <title>Genomic Encyclopedia of Archaeal and Bacterial Type Strains, Phase II (KMG-II): from individual species to whole genera.</title>
        <authorList>
            <person name="Goeker M."/>
        </authorList>
    </citation>
    <scope>NUCLEOTIDE SEQUENCE [LARGE SCALE GENOMIC DNA]</scope>
    <source>
        <strain evidence="1 2">DSM 27148</strain>
    </source>
</reference>
<organism evidence="1 2">
    <name type="scientific">Mangrovibacterium diazotrophicum</name>
    <dbReference type="NCBI Taxonomy" id="1261403"/>
    <lineage>
        <taxon>Bacteria</taxon>
        <taxon>Pseudomonadati</taxon>
        <taxon>Bacteroidota</taxon>
        <taxon>Bacteroidia</taxon>
        <taxon>Marinilabiliales</taxon>
        <taxon>Prolixibacteraceae</taxon>
        <taxon>Mangrovibacterium</taxon>
    </lineage>
</organism>
<dbReference type="Pfam" id="PF11185">
    <property type="entry name" value="DUF2971"/>
    <property type="match status" value="1"/>
</dbReference>
<dbReference type="AlphaFoldDB" id="A0A419W4T5"/>
<protein>
    <recommendedName>
        <fullName evidence="3">DUF2971 family protein</fullName>
    </recommendedName>
</protein>
<comment type="caution">
    <text evidence="1">The sequence shown here is derived from an EMBL/GenBank/DDBJ whole genome shotgun (WGS) entry which is preliminary data.</text>
</comment>
<evidence type="ECO:0000313" key="2">
    <source>
        <dbReference type="Proteomes" id="UP000283387"/>
    </source>
</evidence>
<keyword evidence="2" id="KW-1185">Reference proteome</keyword>
<evidence type="ECO:0000313" key="1">
    <source>
        <dbReference type="EMBL" id="RKD90463.1"/>
    </source>
</evidence>
<dbReference type="OrthoDB" id="190848at2"/>
<name>A0A419W4T5_9BACT</name>
<dbReference type="RefSeq" id="WP_120271867.1">
    <property type="nucleotide sequence ID" value="NZ_RAPN01000001.1"/>
</dbReference>
<dbReference type="Proteomes" id="UP000283387">
    <property type="component" value="Unassembled WGS sequence"/>
</dbReference>
<evidence type="ECO:0008006" key="3">
    <source>
        <dbReference type="Google" id="ProtNLM"/>
    </source>
</evidence>
<dbReference type="InterPro" id="IPR021352">
    <property type="entry name" value="DUF2971"/>
</dbReference>
<dbReference type="EMBL" id="RAPN01000001">
    <property type="protein sequence ID" value="RKD90463.1"/>
    <property type="molecule type" value="Genomic_DNA"/>
</dbReference>
<proteinExistence type="predicted"/>
<accession>A0A419W4T5</accession>
<sequence>MILYKYVNQDRVDILKNRKIRFTQYYNQNDPYDCTFALMPLDKEKEDAEEDDYRAERAQLEVYLEEKFSQLGMLCLTEDPSNLLMWSHYAGNHKGMVIGFDTSNQFFNTTEKLYDHHYGGYDYLPTEGFGTVKSIEYLEKRKFAKIGEKIRLHDIFFTKSVHWSYEKEYRIIKNINDFEPVEIDSDIYLLPFPINAITEIIIGANADQMLYEDIRLIVQNDFKDKVEIKKAKLKHTAFGLDYVGIKNHT</sequence>